<gene>
    <name evidence="2" type="ORF">CW354_16490</name>
</gene>
<proteinExistence type="predicted"/>
<dbReference type="SUPFAM" id="SSF54427">
    <property type="entry name" value="NTF2-like"/>
    <property type="match status" value="1"/>
</dbReference>
<comment type="caution">
    <text evidence="2">The sequence shown here is derived from an EMBL/GenBank/DDBJ whole genome shotgun (WGS) entry which is preliminary data.</text>
</comment>
<reference evidence="2 3" key="1">
    <citation type="submission" date="2017-12" db="EMBL/GenBank/DDBJ databases">
        <authorList>
            <person name="Hurst M.R.H."/>
        </authorList>
    </citation>
    <scope>NUCLEOTIDE SEQUENCE [LARGE SCALE GENOMIC DNA]</scope>
    <source>
        <strain evidence="2 3">SY-3-19</strain>
    </source>
</reference>
<evidence type="ECO:0000259" key="1">
    <source>
        <dbReference type="Pfam" id="PF12680"/>
    </source>
</evidence>
<evidence type="ECO:0000313" key="2">
    <source>
        <dbReference type="EMBL" id="PQA85981.1"/>
    </source>
</evidence>
<keyword evidence="3" id="KW-1185">Reference proteome</keyword>
<dbReference type="GO" id="GO:0016853">
    <property type="term" value="F:isomerase activity"/>
    <property type="evidence" value="ECO:0007669"/>
    <property type="project" value="UniProtKB-KW"/>
</dbReference>
<sequence>MCNEEDQMKTLELARHFIDCIERGDLDAARACFHEDAGIWHNYDGVTQTVDQNMRVAANIVDKTRSRKYDYKRLLEIDGGYLQQHTLRIVAQDGKELAAEAIAVVLVEDGKIKRIEEYLDPTPLAPLRG</sequence>
<accession>A0A2S7K0J1</accession>
<dbReference type="Proteomes" id="UP000239504">
    <property type="component" value="Unassembled WGS sequence"/>
</dbReference>
<keyword evidence="2" id="KW-0413">Isomerase</keyword>
<protein>
    <submittedName>
        <fullName evidence="2">Ketosteroid isomerase</fullName>
    </submittedName>
</protein>
<dbReference type="AlphaFoldDB" id="A0A2S7K0J1"/>
<feature type="domain" description="SnoaL-like" evidence="1">
    <location>
        <begin position="14"/>
        <end position="114"/>
    </location>
</feature>
<dbReference type="Gene3D" id="3.10.450.50">
    <property type="match status" value="1"/>
</dbReference>
<dbReference type="InterPro" id="IPR037401">
    <property type="entry name" value="SnoaL-like"/>
</dbReference>
<organism evidence="2 3">
    <name type="scientific">Hyphococcus luteus</name>
    <dbReference type="NCBI Taxonomy" id="2058213"/>
    <lineage>
        <taxon>Bacteria</taxon>
        <taxon>Pseudomonadati</taxon>
        <taxon>Pseudomonadota</taxon>
        <taxon>Alphaproteobacteria</taxon>
        <taxon>Parvularculales</taxon>
        <taxon>Parvularculaceae</taxon>
        <taxon>Hyphococcus</taxon>
    </lineage>
</organism>
<dbReference type="EMBL" id="PJCH01000015">
    <property type="protein sequence ID" value="PQA85981.1"/>
    <property type="molecule type" value="Genomic_DNA"/>
</dbReference>
<dbReference type="OrthoDB" id="9781757at2"/>
<dbReference type="InterPro" id="IPR032710">
    <property type="entry name" value="NTF2-like_dom_sf"/>
</dbReference>
<name>A0A2S7K0J1_9PROT</name>
<evidence type="ECO:0000313" key="3">
    <source>
        <dbReference type="Proteomes" id="UP000239504"/>
    </source>
</evidence>
<dbReference type="Pfam" id="PF12680">
    <property type="entry name" value="SnoaL_2"/>
    <property type="match status" value="1"/>
</dbReference>